<feature type="compositionally biased region" description="Basic and acidic residues" evidence="1">
    <location>
        <begin position="204"/>
        <end position="225"/>
    </location>
</feature>
<dbReference type="PANTHER" id="PTHR35274">
    <property type="entry name" value="E6-LIKE PROTEIN"/>
    <property type="match status" value="1"/>
</dbReference>
<feature type="region of interest" description="Disordered" evidence="1">
    <location>
        <begin position="189"/>
        <end position="226"/>
    </location>
</feature>
<feature type="chain" id="PRO_5043012149" description="Protein E6-like" evidence="2">
    <location>
        <begin position="23"/>
        <end position="257"/>
    </location>
</feature>
<protein>
    <recommendedName>
        <fullName evidence="5">Protein E6-like</fullName>
    </recommendedName>
</protein>
<reference evidence="3 4" key="1">
    <citation type="journal article" date="2023" name="Hortic Res">
        <title>Pangenome of water caltrop reveals structural variations and asymmetric subgenome divergence after allopolyploidization.</title>
        <authorList>
            <person name="Zhang X."/>
            <person name="Chen Y."/>
            <person name="Wang L."/>
            <person name="Yuan Y."/>
            <person name="Fang M."/>
            <person name="Shi L."/>
            <person name="Lu R."/>
            <person name="Comes H.P."/>
            <person name="Ma Y."/>
            <person name="Chen Y."/>
            <person name="Huang G."/>
            <person name="Zhou Y."/>
            <person name="Zheng Z."/>
            <person name="Qiu Y."/>
        </authorList>
    </citation>
    <scope>NUCLEOTIDE SEQUENCE [LARGE SCALE GENOMIC DNA]</scope>
    <source>
        <tissue evidence="3">Roots</tissue>
    </source>
</reference>
<comment type="caution">
    <text evidence="3">The sequence shown here is derived from an EMBL/GenBank/DDBJ whole genome shotgun (WGS) entry which is preliminary data.</text>
</comment>
<organism evidence="3 4">
    <name type="scientific">Trapa incisa</name>
    <dbReference type="NCBI Taxonomy" id="236973"/>
    <lineage>
        <taxon>Eukaryota</taxon>
        <taxon>Viridiplantae</taxon>
        <taxon>Streptophyta</taxon>
        <taxon>Embryophyta</taxon>
        <taxon>Tracheophyta</taxon>
        <taxon>Spermatophyta</taxon>
        <taxon>Magnoliopsida</taxon>
        <taxon>eudicotyledons</taxon>
        <taxon>Gunneridae</taxon>
        <taxon>Pentapetalae</taxon>
        <taxon>rosids</taxon>
        <taxon>malvids</taxon>
        <taxon>Myrtales</taxon>
        <taxon>Lythraceae</taxon>
        <taxon>Trapa</taxon>
    </lineage>
</organism>
<dbReference type="InterPro" id="IPR040290">
    <property type="entry name" value="Prot_E6-like"/>
</dbReference>
<sequence length="257" mass="28713">MAPLSLLLLLLAMSCCCTHIQARGSKFFSKAVQINSTTKNVKEMKKPESPMPSPEDAPADSPVKAPAAGPAIFQAPVSAPSSSEVGYGLYGRGTGSYESKVTVSDVDDSFENEMLAEEELDGNESTQKEEYINNNNNENVYSNGYNMYSSKNNGYSPSYGSSNGYDNADERQGMSDTRFMENGKYFYDTNRDGIRNDQNAFEQTDEKQSTYSKPDRGSYESETSRYDPNYSKYVFNTMEEYYQSMGYHQNSPEAYIP</sequence>
<dbReference type="Proteomes" id="UP001345219">
    <property type="component" value="Chromosome 24"/>
</dbReference>
<dbReference type="AlphaFoldDB" id="A0AAN7KNC0"/>
<gene>
    <name evidence="3" type="ORF">SAY87_030347</name>
</gene>
<dbReference type="EMBL" id="JAXIOK010000005">
    <property type="protein sequence ID" value="KAK4769815.1"/>
    <property type="molecule type" value="Genomic_DNA"/>
</dbReference>
<evidence type="ECO:0008006" key="5">
    <source>
        <dbReference type="Google" id="ProtNLM"/>
    </source>
</evidence>
<name>A0AAN7KNC0_9MYRT</name>
<proteinExistence type="predicted"/>
<dbReference type="PANTHER" id="PTHR35274:SF5">
    <property type="entry name" value="PROTEIN E6-LIKE"/>
    <property type="match status" value="1"/>
</dbReference>
<keyword evidence="2" id="KW-0732">Signal</keyword>
<keyword evidence="4" id="KW-1185">Reference proteome</keyword>
<evidence type="ECO:0000313" key="4">
    <source>
        <dbReference type="Proteomes" id="UP001345219"/>
    </source>
</evidence>
<evidence type="ECO:0000256" key="1">
    <source>
        <dbReference type="SAM" id="MobiDB-lite"/>
    </source>
</evidence>
<accession>A0AAN7KNC0</accession>
<evidence type="ECO:0000313" key="3">
    <source>
        <dbReference type="EMBL" id="KAK4769815.1"/>
    </source>
</evidence>
<evidence type="ECO:0000256" key="2">
    <source>
        <dbReference type="SAM" id="SignalP"/>
    </source>
</evidence>
<feature type="signal peptide" evidence="2">
    <location>
        <begin position="1"/>
        <end position="22"/>
    </location>
</feature>
<feature type="region of interest" description="Disordered" evidence="1">
    <location>
        <begin position="39"/>
        <end position="68"/>
    </location>
</feature>